<feature type="non-terminal residue" evidence="2">
    <location>
        <position position="1525"/>
    </location>
</feature>
<protein>
    <submittedName>
        <fullName evidence="2">C2 calcium-dependent domain-containing protein 6</fullName>
    </submittedName>
</protein>
<feature type="compositionally biased region" description="Polar residues" evidence="1">
    <location>
        <begin position="79"/>
        <end position="89"/>
    </location>
</feature>
<reference evidence="2" key="1">
    <citation type="journal article" date="2021" name="Evol. Appl.">
        <title>The genome of the Pyrenean desman and the effects of bottlenecks and inbreeding on the genomic landscape of an endangered species.</title>
        <authorList>
            <person name="Escoda L."/>
            <person name="Castresana J."/>
        </authorList>
    </citation>
    <scope>NUCLEOTIDE SEQUENCE</scope>
    <source>
        <strain evidence="2">IBE-C5619</strain>
    </source>
</reference>
<feature type="region of interest" description="Disordered" evidence="1">
    <location>
        <begin position="28"/>
        <end position="173"/>
    </location>
</feature>
<feature type="region of interest" description="Disordered" evidence="1">
    <location>
        <begin position="282"/>
        <end position="360"/>
    </location>
</feature>
<comment type="caution">
    <text evidence="2">The sequence shown here is derived from an EMBL/GenBank/DDBJ whole genome shotgun (WGS) entry which is preliminary data.</text>
</comment>
<dbReference type="PANTHER" id="PTHR21665:SF2">
    <property type="entry name" value="CATION CHANNEL SPERM-ASSOCIATED TARGETING SUBUNIT TAU"/>
    <property type="match status" value="1"/>
</dbReference>
<gene>
    <name evidence="2" type="ORF">J0S82_014130</name>
</gene>
<feature type="non-terminal residue" evidence="2">
    <location>
        <position position="1"/>
    </location>
</feature>
<sequence length="1525" mass="172779">CPQSGILAPAPTLPSAFCINTIKATVKTSSENDRSIHVSEYHTTSRKNRSCDENTTSEEDPSEEKLEDDNDDNKDQIPLTLSQSAQKNSDVLAPQSDEPTKQTDVPLPTTPDIIVISEDKTPSEEDLATAAPDGKMNEGMPPKESMKTRAPYSMSRDSSPSEDPQYPTSMSKRTYDMRSYVEYDPPYFRPKYTEFRPSYQKFNIKDGFDPFLRDIGNKMSARRRKDQDIFKCRESLSAEVIEHEDQDPPYSTDSKTTRPTNLVLIRTPHSITIKALDTKSKLAGGPDVASMKTPDIKSKLAGGPDVASVKTPDIKSKLAGGPDVASVKTPDTKSKLAGGPDVASVKTPDTKSKLAGGPDVASVKTVDNKSKLAGGPDIAPVNTLDTKSMLDGGPGITPIKTLDTHSTTEKTTDTETKLKEKIPNVYSPDIEGESSMIGKVNTCSLSKSLTVTPSIENLKQSIILKSILDKNLENLMDKVLSKGEVPIDGSKAREESHTSPFLYVSNESTSSWQDRLLGNSQDLKSWVLKSDTTKSLLSQIIKDVATDSLSERRPGSSPEVERELVTEKHFKAGEVDFPVKKKSSFKRKHLQSEVSVSKPGLNGIVNDYDIKQIFTAPYFSKIGVKELSETQTDLQNQLSTAWDTLSSNILVHYKEKEETELQQAKSVISQILQSFPLSTLIESGLIKVIELDKEHQKILPDTETALAEDNYKYSTEDYSKSFQEQKIPLIYKETIPFNSVEFIDKGQTMSSKDSKYHSTPDKKTDLPSNGQKLDREENDLSSTLENLSDLLIGNLHESDIVALNSLLKNILKVFFKYSQSERRAPEKELERLINYSFLNNTEKLEAIKKQFDKTDDADKKPILNPKLSAFLEELSESEIKHFKSELSKHIQNYLVERLSESGHITKEDLPKIYQNLYLMNKKTELEGQSIFLEKYSKTVKEIMSFVNNFNHHFIDKHLEIKLRSFLTEILQNYFLKNLSESSLFKETESETIHSNMTSLRTKSAPISFRKFEQDISRGSFGRRLDMHMKYPLNKSIQSYLIALSENELLNVKANLRKLLQGIFIDRLAQSGLVTESQLDKINQQINLMNSSPKPLKSIKPDLSVGDEHQLMEEHSQKQNKFSEFVQKPKDSGDRFAETDRKEEKEYFPLHNVKEKLSVIKEQKIYHPAEGSKTTNIIKVQPIPNKNIQMIPLNKSPESPADTMLRKQKKEIGFMPRAENTVFKTEIQNPSSWGGKSKLTEPNMCFERTLKTKFFEKKEYNNSYKLMLQEKHEAVLLPSPKIPNCKILNKEYVNKLTFPPRQYNSSTHFNSEAERLDDLYCQRLKGNNNNNKKPHFVTFSQSKKGIHTLHTNPNETCNEKYAKVWESQSKYKAVGLERSSKSPLFPEVCKRENLKPKVRKERDHVSKQKKSLNRMASILPATLSSSRSILRKSVPKTLLHWTARRTIHDCSDRFEDLPMTSFQHLEKAKSRARLLGKNTDDSHHHLKHFARPYTAPEVNKRRESYTGKYTSLRMVSAGLAQSNDTI</sequence>
<dbReference type="Proteomes" id="UP000700334">
    <property type="component" value="Unassembled WGS sequence"/>
</dbReference>
<feature type="compositionally biased region" description="Acidic residues" evidence="1">
    <location>
        <begin position="55"/>
        <end position="72"/>
    </location>
</feature>
<feature type="compositionally biased region" description="Polar residues" evidence="1">
    <location>
        <begin position="155"/>
        <end position="172"/>
    </location>
</feature>
<feature type="region of interest" description="Disordered" evidence="1">
    <location>
        <begin position="750"/>
        <end position="779"/>
    </location>
</feature>
<evidence type="ECO:0000313" key="2">
    <source>
        <dbReference type="EMBL" id="KAG8521010.1"/>
    </source>
</evidence>
<proteinExistence type="predicted"/>
<feature type="compositionally biased region" description="Basic and acidic residues" evidence="1">
    <location>
        <begin position="752"/>
        <end position="765"/>
    </location>
</feature>
<keyword evidence="3" id="KW-1185">Reference proteome</keyword>
<evidence type="ECO:0000256" key="1">
    <source>
        <dbReference type="SAM" id="MobiDB-lite"/>
    </source>
</evidence>
<dbReference type="PANTHER" id="PTHR21665">
    <property type="entry name" value="CATION CHANNEL SPERM-ASSOCIATED TARGETING SUBUNIT TAU"/>
    <property type="match status" value="1"/>
</dbReference>
<name>A0A8J6AMI7_GALPY</name>
<accession>A0A8J6AMI7</accession>
<dbReference type="InterPro" id="IPR031462">
    <property type="entry name" value="CTSRT"/>
</dbReference>
<dbReference type="EMBL" id="JAGFMF010011501">
    <property type="protein sequence ID" value="KAG8521010.1"/>
    <property type="molecule type" value="Genomic_DNA"/>
</dbReference>
<dbReference type="OrthoDB" id="2144823at2759"/>
<feature type="compositionally biased region" description="Basic and acidic residues" evidence="1">
    <location>
        <begin position="30"/>
        <end position="40"/>
    </location>
</feature>
<evidence type="ECO:0000313" key="3">
    <source>
        <dbReference type="Proteomes" id="UP000700334"/>
    </source>
</evidence>
<organism evidence="2 3">
    <name type="scientific">Galemys pyrenaicus</name>
    <name type="common">Iberian desman</name>
    <name type="synonym">Pyrenean desman</name>
    <dbReference type="NCBI Taxonomy" id="202257"/>
    <lineage>
        <taxon>Eukaryota</taxon>
        <taxon>Metazoa</taxon>
        <taxon>Chordata</taxon>
        <taxon>Craniata</taxon>
        <taxon>Vertebrata</taxon>
        <taxon>Euteleostomi</taxon>
        <taxon>Mammalia</taxon>
        <taxon>Eutheria</taxon>
        <taxon>Laurasiatheria</taxon>
        <taxon>Eulipotyphla</taxon>
        <taxon>Talpidae</taxon>
        <taxon>Galemys</taxon>
    </lineage>
</organism>